<dbReference type="RefSeq" id="WP_420493878.1">
    <property type="nucleotide sequence ID" value="NZ_CP124577.1"/>
</dbReference>
<protein>
    <submittedName>
        <fullName evidence="1">Uncharacterized protein</fullName>
    </submittedName>
</protein>
<name>A0AAU6R8S1_9STAP</name>
<organism evidence="1">
    <name type="scientific">Macrococcus psychrotolerans</name>
    <dbReference type="NCBI Taxonomy" id="3039389"/>
    <lineage>
        <taxon>Bacteria</taxon>
        <taxon>Bacillati</taxon>
        <taxon>Bacillota</taxon>
        <taxon>Bacilli</taxon>
        <taxon>Bacillales</taxon>
        <taxon>Staphylococcaceae</taxon>
        <taxon>Macrococcus</taxon>
    </lineage>
</organism>
<dbReference type="EMBL" id="CP124577">
    <property type="protein sequence ID" value="WZE66195.1"/>
    <property type="molecule type" value="Genomic_DNA"/>
</dbReference>
<reference evidence="1" key="1">
    <citation type="submission" date="2023-04" db="EMBL/GenBank/DDBJ databases">
        <title>Macrococci isolated from food, foodproducing animals, and human clinical materials.</title>
        <authorList>
            <person name="Maslanova I."/>
            <person name="Svec P."/>
            <person name="Sedlacek I."/>
            <person name="Novakova D."/>
            <person name="Keller J.E."/>
            <person name="Schwendener S."/>
            <person name="Finstrlova A."/>
            <person name="Botka T."/>
            <person name="Kovarovic V."/>
            <person name="Petras P."/>
            <person name="Perreten V."/>
            <person name="Pantucek R."/>
        </authorList>
    </citation>
    <scope>NUCLEOTIDE SEQUENCE</scope>
    <source>
        <strain evidence="1">NRL/St 21/332</strain>
    </source>
</reference>
<gene>
    <name evidence="1" type="ORF">QA541_08080</name>
</gene>
<accession>A0AAU6R8S1</accession>
<proteinExistence type="predicted"/>
<evidence type="ECO:0000313" key="1">
    <source>
        <dbReference type="EMBL" id="WZE66195.1"/>
    </source>
</evidence>
<dbReference type="AlphaFoldDB" id="A0AAU6R8S1"/>
<sequence length="78" mass="9280">MELHLKLMHRLLCCFNEDPNKDYMDILDDMEIINLLIDMKLIEVYSEFYLNLNKSTSKLFINVTSKGQIFISEFNNQS</sequence>